<dbReference type="Pfam" id="PF00476">
    <property type="entry name" value="DNA_pol_A"/>
    <property type="match status" value="1"/>
</dbReference>
<feature type="domain" description="DNA-directed DNA polymerase family A palm" evidence="16">
    <location>
        <begin position="815"/>
        <end position="1050"/>
    </location>
</feature>
<dbReference type="GO" id="GO:0042645">
    <property type="term" value="C:mitochondrial nucleoid"/>
    <property type="evidence" value="ECO:0007669"/>
    <property type="project" value="UniProtKB-SubCell"/>
</dbReference>
<proteinExistence type="inferred from homology"/>
<organism evidence="17 18">
    <name type="scientific">Mizuhopecten yessoensis</name>
    <name type="common">Japanese scallop</name>
    <name type="synonym">Patinopecten yessoensis</name>
    <dbReference type="NCBI Taxonomy" id="6573"/>
    <lineage>
        <taxon>Eukaryota</taxon>
        <taxon>Metazoa</taxon>
        <taxon>Spiralia</taxon>
        <taxon>Lophotrochozoa</taxon>
        <taxon>Mollusca</taxon>
        <taxon>Bivalvia</taxon>
        <taxon>Autobranchia</taxon>
        <taxon>Pteriomorphia</taxon>
        <taxon>Pectinida</taxon>
        <taxon>Pectinoidea</taxon>
        <taxon>Pectinidae</taxon>
        <taxon>Mizuhopecten</taxon>
    </lineage>
</organism>
<protein>
    <recommendedName>
        <fullName evidence="5">DNA polymerase subunit gamma-1</fullName>
        <ecNumber evidence="4">2.7.7.7</ecNumber>
    </recommendedName>
    <alternativeName>
        <fullName evidence="14">Mitochondrial DNA polymerase catalytic subunit</fullName>
    </alternativeName>
</protein>
<keyword evidence="13" id="KW-1135">Mitochondrion nucleoid</keyword>
<dbReference type="InterPro" id="IPR047580">
    <property type="entry name" value="POLG_palm_dom"/>
</dbReference>
<feature type="region of interest" description="Disordered" evidence="15">
    <location>
        <begin position="1142"/>
        <end position="1163"/>
    </location>
</feature>
<comment type="similarity">
    <text evidence="3">Belongs to the DNA polymerase type-A family.</text>
</comment>
<keyword evidence="18" id="KW-1185">Reference proteome</keyword>
<evidence type="ECO:0000256" key="13">
    <source>
        <dbReference type="ARBA" id="ARBA00023271"/>
    </source>
</evidence>
<evidence type="ECO:0000256" key="15">
    <source>
        <dbReference type="SAM" id="MobiDB-lite"/>
    </source>
</evidence>
<comment type="caution">
    <text evidence="17">The sequence shown here is derived from an EMBL/GenBank/DDBJ whole genome shotgun (WGS) entry which is preliminary data.</text>
</comment>
<dbReference type="SMART" id="SM00482">
    <property type="entry name" value="POLAc"/>
    <property type="match status" value="1"/>
</dbReference>
<feature type="region of interest" description="Disordered" evidence="15">
    <location>
        <begin position="484"/>
        <end position="505"/>
    </location>
</feature>
<dbReference type="Proteomes" id="UP000242188">
    <property type="component" value="Unassembled WGS sequence"/>
</dbReference>
<evidence type="ECO:0000256" key="6">
    <source>
        <dbReference type="ARBA" id="ARBA00022679"/>
    </source>
</evidence>
<comment type="cofactor">
    <cofactor evidence="1">
        <name>Mg(2+)</name>
        <dbReference type="ChEBI" id="CHEBI:18420"/>
    </cofactor>
</comment>
<keyword evidence="11" id="KW-0238">DNA-binding</keyword>
<evidence type="ECO:0000256" key="9">
    <source>
        <dbReference type="ARBA" id="ARBA00022842"/>
    </source>
</evidence>
<keyword evidence="12" id="KW-0496">Mitochondrion</keyword>
<dbReference type="InterPro" id="IPR019760">
    <property type="entry name" value="DNA-dir_DNA_pol_A_CS"/>
</dbReference>
<evidence type="ECO:0000256" key="1">
    <source>
        <dbReference type="ARBA" id="ARBA00001946"/>
    </source>
</evidence>
<dbReference type="InterPro" id="IPR043502">
    <property type="entry name" value="DNA/RNA_pol_sf"/>
</dbReference>
<name>A0A210Q366_MIZYE</name>
<keyword evidence="8" id="KW-0235">DNA replication</keyword>
<evidence type="ECO:0000256" key="2">
    <source>
        <dbReference type="ARBA" id="ARBA00004436"/>
    </source>
</evidence>
<keyword evidence="9" id="KW-0460">Magnesium</keyword>
<gene>
    <name evidence="17" type="ORF">KP79_PYT15178</name>
</gene>
<dbReference type="InterPro" id="IPR012337">
    <property type="entry name" value="RNaseH-like_sf"/>
</dbReference>
<evidence type="ECO:0000256" key="5">
    <source>
        <dbReference type="ARBA" id="ARBA00015350"/>
    </source>
</evidence>
<dbReference type="InterPro" id="IPR002297">
    <property type="entry name" value="DNA-dir_DNA_pol_A_mt"/>
</dbReference>
<dbReference type="SUPFAM" id="SSF56672">
    <property type="entry name" value="DNA/RNA polymerases"/>
    <property type="match status" value="1"/>
</dbReference>
<accession>A0A210Q366</accession>
<dbReference type="EC" id="2.7.7.7" evidence="4"/>
<evidence type="ECO:0000256" key="4">
    <source>
        <dbReference type="ARBA" id="ARBA00012417"/>
    </source>
</evidence>
<comment type="subcellular location">
    <subcellularLocation>
        <location evidence="2">Mitochondrion matrix</location>
        <location evidence="2">Mitochondrion nucleoid</location>
    </subcellularLocation>
</comment>
<evidence type="ECO:0000256" key="12">
    <source>
        <dbReference type="ARBA" id="ARBA00023128"/>
    </source>
</evidence>
<evidence type="ECO:0000256" key="11">
    <source>
        <dbReference type="ARBA" id="ARBA00023125"/>
    </source>
</evidence>
<dbReference type="STRING" id="6573.A0A210Q366"/>
<dbReference type="PANTHER" id="PTHR10267">
    <property type="entry name" value="DNA POLYMERASE SUBUNIT GAMMA-1"/>
    <property type="match status" value="1"/>
</dbReference>
<dbReference type="PROSITE" id="PS00447">
    <property type="entry name" value="DNA_POLYMERASE_A"/>
    <property type="match status" value="1"/>
</dbReference>
<dbReference type="GO" id="GO:0008408">
    <property type="term" value="F:3'-5' exonuclease activity"/>
    <property type="evidence" value="ECO:0007669"/>
    <property type="project" value="TreeGrafter"/>
</dbReference>
<evidence type="ECO:0000256" key="10">
    <source>
        <dbReference type="ARBA" id="ARBA00022932"/>
    </source>
</evidence>
<dbReference type="Pfam" id="PF18136">
    <property type="entry name" value="DNApol_Exo"/>
    <property type="match status" value="1"/>
</dbReference>
<dbReference type="PANTHER" id="PTHR10267:SF0">
    <property type="entry name" value="DNA POLYMERASE SUBUNIT GAMMA-1"/>
    <property type="match status" value="1"/>
</dbReference>
<dbReference type="GO" id="GO:0006264">
    <property type="term" value="P:mitochondrial DNA replication"/>
    <property type="evidence" value="ECO:0007669"/>
    <property type="project" value="InterPro"/>
</dbReference>
<dbReference type="GO" id="GO:0005760">
    <property type="term" value="C:gamma DNA polymerase complex"/>
    <property type="evidence" value="ECO:0007669"/>
    <property type="project" value="InterPro"/>
</dbReference>
<dbReference type="Gene3D" id="3.30.420.390">
    <property type="match status" value="2"/>
</dbReference>
<dbReference type="Gene3D" id="3.30.70.370">
    <property type="match status" value="1"/>
</dbReference>
<evidence type="ECO:0000259" key="16">
    <source>
        <dbReference type="SMART" id="SM00482"/>
    </source>
</evidence>
<dbReference type="InterPro" id="IPR041336">
    <property type="entry name" value="DNApol_Exo"/>
</dbReference>
<evidence type="ECO:0000313" key="18">
    <source>
        <dbReference type="Proteomes" id="UP000242188"/>
    </source>
</evidence>
<dbReference type="GO" id="GO:0003677">
    <property type="term" value="F:DNA binding"/>
    <property type="evidence" value="ECO:0007669"/>
    <property type="project" value="UniProtKB-KW"/>
</dbReference>
<dbReference type="InterPro" id="IPR001098">
    <property type="entry name" value="DNA-dir_DNA_pol_A_palm_dom"/>
</dbReference>
<dbReference type="FunFam" id="3.30.420.390:FF:000002">
    <property type="entry name" value="DNA polymerase gamma, catalytic subunit"/>
    <property type="match status" value="1"/>
</dbReference>
<dbReference type="FunFam" id="1.10.150.20:FF:000024">
    <property type="entry name" value="DNA polymerase gamma, catalytic subunit"/>
    <property type="match status" value="1"/>
</dbReference>
<evidence type="ECO:0000313" key="17">
    <source>
        <dbReference type="EMBL" id="OWF43177.1"/>
    </source>
</evidence>
<dbReference type="EMBL" id="NEDP02005156">
    <property type="protein sequence ID" value="OWF43177.1"/>
    <property type="molecule type" value="Genomic_DNA"/>
</dbReference>
<dbReference type="PRINTS" id="PR00867">
    <property type="entry name" value="DNAPOLG"/>
</dbReference>
<dbReference type="GO" id="GO:0003887">
    <property type="term" value="F:DNA-directed DNA polymerase activity"/>
    <property type="evidence" value="ECO:0007669"/>
    <property type="project" value="UniProtKB-KW"/>
</dbReference>
<dbReference type="FunFam" id="3.30.70.370:FF:000017">
    <property type="entry name" value="Predicted protein"/>
    <property type="match status" value="1"/>
</dbReference>
<evidence type="ECO:0000256" key="8">
    <source>
        <dbReference type="ARBA" id="ARBA00022705"/>
    </source>
</evidence>
<evidence type="ECO:0000256" key="7">
    <source>
        <dbReference type="ARBA" id="ARBA00022695"/>
    </source>
</evidence>
<evidence type="ECO:0000256" key="3">
    <source>
        <dbReference type="ARBA" id="ARBA00007705"/>
    </source>
</evidence>
<evidence type="ECO:0000256" key="14">
    <source>
        <dbReference type="ARBA" id="ARBA00031966"/>
    </source>
</evidence>
<dbReference type="AlphaFoldDB" id="A0A210Q366"/>
<keyword evidence="10" id="KW-0239">DNA-directed DNA polymerase</keyword>
<dbReference type="Gene3D" id="1.10.150.20">
    <property type="entry name" value="5' to 3' exonuclease, C-terminal subdomain"/>
    <property type="match status" value="1"/>
</dbReference>
<dbReference type="OrthoDB" id="5588663at2759"/>
<dbReference type="CDD" id="cd08641">
    <property type="entry name" value="DNA_pol_gammaA"/>
    <property type="match status" value="1"/>
</dbReference>
<dbReference type="FunFam" id="3.30.420.390:FF:000001">
    <property type="entry name" value="DNA polymerase gamma, catalytic subunit"/>
    <property type="match status" value="1"/>
</dbReference>
<keyword evidence="7" id="KW-0548">Nucleotidyltransferase</keyword>
<sequence>MAQVHHTLCNYTHRLLGRHWRSKVKRHNCRRPIHVGNACLCDHQKENARKNEIGIQMLSPNLREQLFGKEIEQKSVTDKNEGSDGKAEMAAIRKHLSAHGLWGRESTILPDVDIKIPELKGKNVAEHMQNLAQQQVGGYQTLASLMANPEFKFPPKPKTWAMSPGWTKYDSETKKTVKVDFPEENILVFDVEVLVPEGNYPTMATAVSPKHWYSWCSELVLKDRYRWTKVPFLSDLIPLESGPVVNGQSPKDWPQRLIIGHNVGFDRSFVKEQYYVQKSKLRFLDTMSMHIAICGQTTYQRILYQATNKASNRKEVREHTARTKHMQVDDEWKMVSTLNNLNDVHKLHVGGGNLNKETRNVFVKGTMKDVRTNFQELMEYCASDVVATTKVFQQLYPEYRKRFPHPVTMAGMLEMGTAYLPVNKNWGRYIDESNNIYNDLQRELKLSLMKLADEACQLLHSKEYKNDPWLWDLDWQVANIKMNKEKKTGKKNPNQEDRDENDTDKIIARTYATKSRVPKRPVHTPGYPNWYRALCPKNSDPDWSVGPSLISTQVRITPKLMRLTWDGYPLHYSEKYGWGYLVPDPEKAARDMQELDNPEKQEKGKPRFPIESVLKLCGMAVPGDLENPDSLRNFEDTMNSVMKDAAVDLDLHERMRHLDKAKIKRERRLSVLHDREKGQALEPMDDENIPGCHFVPLPHKNGKGYRVGNPVVRDYISKIEAGTLKALLGTSAQRILTLGSMSSYWKNNMKRIESQMALGLTSQDLPDTITSNQDYDEKDYLGAIVPRIVPAGTITRRAVEQTWLTASNAYPDRVGSELKAMIQTPPGYKFVGADVDSEELWIAALIGDAHAKIHGCTAFGWMTLQGKKSDKTDLHSKTADTVGISRDHAKIFNYGRIYGAGRLFAQRLLMQFNHRLTAAEATKKANIMYSSTKGSRKKKLQESADGTLFYKTVWAGGSESEMFNQLEAIATRESPTTPVLDCHISKALEPQYVGDDFMTSRVNWVVQSSAVDYLHLMLVCMGWLIKEYDIDARFSISIHDEVRYLVADKDKYRAGLALQITNLLTRSMFAYKLGMKDLPRSVAFFSAVDIDTCMRKEVTLDCRTPSNPRGMEMGYGVMNGEALDILEILEKTDGGQLRVNPEIERLSDEATDDETADNDTIYG</sequence>
<dbReference type="SUPFAM" id="SSF53098">
    <property type="entry name" value="Ribonuclease H-like"/>
    <property type="match status" value="1"/>
</dbReference>
<keyword evidence="6" id="KW-0808">Transferase</keyword>
<reference evidence="17 18" key="1">
    <citation type="journal article" date="2017" name="Nat. Ecol. Evol.">
        <title>Scallop genome provides insights into evolution of bilaterian karyotype and development.</title>
        <authorList>
            <person name="Wang S."/>
            <person name="Zhang J."/>
            <person name="Jiao W."/>
            <person name="Li J."/>
            <person name="Xun X."/>
            <person name="Sun Y."/>
            <person name="Guo X."/>
            <person name="Huan P."/>
            <person name="Dong B."/>
            <person name="Zhang L."/>
            <person name="Hu X."/>
            <person name="Sun X."/>
            <person name="Wang J."/>
            <person name="Zhao C."/>
            <person name="Wang Y."/>
            <person name="Wang D."/>
            <person name="Huang X."/>
            <person name="Wang R."/>
            <person name="Lv J."/>
            <person name="Li Y."/>
            <person name="Zhang Z."/>
            <person name="Liu B."/>
            <person name="Lu W."/>
            <person name="Hui Y."/>
            <person name="Liang J."/>
            <person name="Zhou Z."/>
            <person name="Hou R."/>
            <person name="Li X."/>
            <person name="Liu Y."/>
            <person name="Li H."/>
            <person name="Ning X."/>
            <person name="Lin Y."/>
            <person name="Zhao L."/>
            <person name="Xing Q."/>
            <person name="Dou J."/>
            <person name="Li Y."/>
            <person name="Mao J."/>
            <person name="Guo H."/>
            <person name="Dou H."/>
            <person name="Li T."/>
            <person name="Mu C."/>
            <person name="Jiang W."/>
            <person name="Fu Q."/>
            <person name="Fu X."/>
            <person name="Miao Y."/>
            <person name="Liu J."/>
            <person name="Yu Q."/>
            <person name="Li R."/>
            <person name="Liao H."/>
            <person name="Li X."/>
            <person name="Kong Y."/>
            <person name="Jiang Z."/>
            <person name="Chourrout D."/>
            <person name="Li R."/>
            <person name="Bao Z."/>
        </authorList>
    </citation>
    <scope>NUCLEOTIDE SEQUENCE [LARGE SCALE GENOMIC DNA]</scope>
    <source>
        <strain evidence="17 18">PY_sf001</strain>
    </source>
</reference>